<evidence type="ECO:0000256" key="1">
    <source>
        <dbReference type="SAM" id="SignalP"/>
    </source>
</evidence>
<dbReference type="AlphaFoldDB" id="A0A914HNB7"/>
<feature type="chain" id="PRO_5036965920" evidence="1">
    <location>
        <begin position="19"/>
        <end position="381"/>
    </location>
</feature>
<evidence type="ECO:0000313" key="2">
    <source>
        <dbReference type="Proteomes" id="UP000887572"/>
    </source>
</evidence>
<keyword evidence="1" id="KW-0732">Signal</keyword>
<protein>
    <submittedName>
        <fullName evidence="3">Uncharacterized protein</fullName>
    </submittedName>
</protein>
<name>A0A914HNB7_GLORO</name>
<evidence type="ECO:0000313" key="3">
    <source>
        <dbReference type="WBParaSite" id="Gr19_v10_g2740.t2"/>
    </source>
</evidence>
<dbReference type="Proteomes" id="UP000887572">
    <property type="component" value="Unplaced"/>
</dbReference>
<feature type="signal peptide" evidence="1">
    <location>
        <begin position="1"/>
        <end position="18"/>
    </location>
</feature>
<organism evidence="2 3">
    <name type="scientific">Globodera rostochiensis</name>
    <name type="common">Golden nematode worm</name>
    <name type="synonym">Heterodera rostochiensis</name>
    <dbReference type="NCBI Taxonomy" id="31243"/>
    <lineage>
        <taxon>Eukaryota</taxon>
        <taxon>Metazoa</taxon>
        <taxon>Ecdysozoa</taxon>
        <taxon>Nematoda</taxon>
        <taxon>Chromadorea</taxon>
        <taxon>Rhabditida</taxon>
        <taxon>Tylenchina</taxon>
        <taxon>Tylenchomorpha</taxon>
        <taxon>Tylenchoidea</taxon>
        <taxon>Heteroderidae</taxon>
        <taxon>Heteroderinae</taxon>
        <taxon>Globodera</taxon>
    </lineage>
</organism>
<sequence>MASFLLFVLPLFPFPIYGQLQQLFGQQQQQNYQQAKAPNLQYSSPDTFNSNNYNRVSQQNQNLKAGSDSISIRLIDQILEIFVPPNTYAPRRTPRADNQPPPILPYGLNQLLPAAAKSRDSATSEDAPVNFVGSERRFQSIKSQFSSDRGADDQPKAPWENLAREVFGLLRPLEVTTTAPTTTTAAATTTETSFFERFMPRIPNLFNSFAGEQTTTTAATPPTLFPFLSLFTEKPTTTKGAPMPWLSFLRQEQQPKRVDARANAILEPLGQFLGVEKKAVEEGRAQIDTGGPNNFDRFVVREKTAPENPFLGFVGGGKWNERGIKWEDGNIRLVNKNGNTLLGSELGVNDRSVDIPLMRWLDLANNFASSYHAQQERVRRW</sequence>
<reference evidence="3" key="1">
    <citation type="submission" date="2022-11" db="UniProtKB">
        <authorList>
            <consortium name="WormBaseParasite"/>
        </authorList>
    </citation>
    <scope>IDENTIFICATION</scope>
</reference>
<proteinExistence type="predicted"/>
<accession>A0A914HNB7</accession>
<dbReference type="WBParaSite" id="Gr19_v10_g2740.t2">
    <property type="protein sequence ID" value="Gr19_v10_g2740.t2"/>
    <property type="gene ID" value="Gr19_v10_g2740"/>
</dbReference>
<keyword evidence="2" id="KW-1185">Reference proteome</keyword>